<accession>A0A840LBQ8</accession>
<keyword evidence="2" id="KW-1185">Reference proteome</keyword>
<organism evidence="1 2">
    <name type="scientific">Roseateles oligotrophus</name>
    <dbReference type="NCBI Taxonomy" id="1769250"/>
    <lineage>
        <taxon>Bacteria</taxon>
        <taxon>Pseudomonadati</taxon>
        <taxon>Pseudomonadota</taxon>
        <taxon>Betaproteobacteria</taxon>
        <taxon>Burkholderiales</taxon>
        <taxon>Sphaerotilaceae</taxon>
        <taxon>Roseateles</taxon>
    </lineage>
</organism>
<dbReference type="InterPro" id="IPR021317">
    <property type="entry name" value="DUF2917"/>
</dbReference>
<sequence>MSNLQEKQMPSTASSSPALWQLRPGQALAFIVGPGPRELVVTSGRVWLTQKPSRLGVVPQDLWLEPGTSLRLASGEEVVLEAWPSAQFQLLVPPCAAPQARKPVLRTSSAPWSWLKKTLRPALGWSRQLAA</sequence>
<evidence type="ECO:0000313" key="2">
    <source>
        <dbReference type="Proteomes" id="UP000562027"/>
    </source>
</evidence>
<evidence type="ECO:0000313" key="1">
    <source>
        <dbReference type="EMBL" id="MBB4845596.1"/>
    </source>
</evidence>
<gene>
    <name evidence="1" type="ORF">HNP55_004148</name>
</gene>
<dbReference type="EMBL" id="JACHLP010000010">
    <property type="protein sequence ID" value="MBB4845596.1"/>
    <property type="molecule type" value="Genomic_DNA"/>
</dbReference>
<proteinExistence type="predicted"/>
<dbReference type="Proteomes" id="UP000562027">
    <property type="component" value="Unassembled WGS sequence"/>
</dbReference>
<evidence type="ECO:0008006" key="3">
    <source>
        <dbReference type="Google" id="ProtNLM"/>
    </source>
</evidence>
<dbReference type="Pfam" id="PF11142">
    <property type="entry name" value="DUF2917"/>
    <property type="match status" value="1"/>
</dbReference>
<reference evidence="1 2" key="1">
    <citation type="submission" date="2020-08" db="EMBL/GenBank/DDBJ databases">
        <title>Functional genomics of gut bacteria from endangered species of beetles.</title>
        <authorList>
            <person name="Carlos-Shanley C."/>
        </authorList>
    </citation>
    <scope>NUCLEOTIDE SEQUENCE [LARGE SCALE GENOMIC DNA]</scope>
    <source>
        <strain evidence="1 2">S00239</strain>
    </source>
</reference>
<dbReference type="AlphaFoldDB" id="A0A840LBQ8"/>
<name>A0A840LBQ8_9BURK</name>
<comment type="caution">
    <text evidence="1">The sequence shown here is derived from an EMBL/GenBank/DDBJ whole genome shotgun (WGS) entry which is preliminary data.</text>
</comment>
<dbReference type="RefSeq" id="WP_184303729.1">
    <property type="nucleotide sequence ID" value="NZ_JACHLP010000010.1"/>
</dbReference>
<protein>
    <recommendedName>
        <fullName evidence="3">DUF2917 family protein</fullName>
    </recommendedName>
</protein>